<proteinExistence type="predicted"/>
<keyword evidence="4" id="KW-1185">Reference proteome</keyword>
<dbReference type="Proteomes" id="UP001248581">
    <property type="component" value="Chromosome"/>
</dbReference>
<dbReference type="Gene3D" id="3.40.50.720">
    <property type="entry name" value="NAD(P)-binding Rossmann-like Domain"/>
    <property type="match status" value="1"/>
</dbReference>
<dbReference type="SUPFAM" id="SSF51735">
    <property type="entry name" value="NAD(P)-binding Rossmann-fold domains"/>
    <property type="match status" value="1"/>
</dbReference>
<evidence type="ECO:0000313" key="3">
    <source>
        <dbReference type="EMBL" id="WNC67086.1"/>
    </source>
</evidence>
<feature type="domain" description="Saccharopine dehydrogenase NADP binding" evidence="1">
    <location>
        <begin position="6"/>
        <end position="122"/>
    </location>
</feature>
<organism evidence="3 4">
    <name type="scientific">Thalassotalea nanhaiensis</name>
    <dbReference type="NCBI Taxonomy" id="3065648"/>
    <lineage>
        <taxon>Bacteria</taxon>
        <taxon>Pseudomonadati</taxon>
        <taxon>Pseudomonadota</taxon>
        <taxon>Gammaproteobacteria</taxon>
        <taxon>Alteromonadales</taxon>
        <taxon>Colwelliaceae</taxon>
        <taxon>Thalassotalea</taxon>
    </lineage>
</organism>
<protein>
    <submittedName>
        <fullName evidence="3">DUF5938 domain-containing protein</fullName>
    </submittedName>
</protein>
<dbReference type="Pfam" id="PF19362">
    <property type="entry name" value="DUF5938"/>
    <property type="match status" value="1"/>
</dbReference>
<evidence type="ECO:0000259" key="2">
    <source>
        <dbReference type="Pfam" id="PF19362"/>
    </source>
</evidence>
<dbReference type="PANTHER" id="PTHR43781:SF1">
    <property type="entry name" value="SACCHAROPINE DEHYDROGENASE"/>
    <property type="match status" value="1"/>
</dbReference>
<evidence type="ECO:0000259" key="1">
    <source>
        <dbReference type="Pfam" id="PF03435"/>
    </source>
</evidence>
<gene>
    <name evidence="3" type="ORF">RI845_11180</name>
</gene>
<sequence length="372" mass="40589">MNKKPVIVYGASGYTGRLICEFLREYQIPFIAAGRNKEKLEDAMAKVPGIETANYEIAVVDHTVEALTEFFKGAKVVCNTVGPFARFGTAVVEACLNAECHYLDTTGEQQWMIDMRDTFSEAYAEKGLLLAPSVAYMHAVGNIAAEFCLEDSTIDSINAACIPTGVPTVGSTQTVMDMARNKQYWLENNELVEIVEPMKHGHEVVVPGHNATVMALPWGGGSIPLWYANDVRVNHAQSLTGFTNRPLMQGVMAMAAHYEDNLKDLPVAEQEAQLDAMAAGITPGMPPRENRTIHRLVDRVYGVGPKSQVCCTIVGHSAYIQTGLVQAFIAKQLIANGPNNVGFQSPCKAVGHHELYGALEGFGFCDMKLEKF</sequence>
<dbReference type="InterPro" id="IPR036291">
    <property type="entry name" value="NAD(P)-bd_dom_sf"/>
</dbReference>
<evidence type="ECO:0000313" key="4">
    <source>
        <dbReference type="Proteomes" id="UP001248581"/>
    </source>
</evidence>
<accession>A0ABY9TF89</accession>
<reference evidence="4" key="1">
    <citation type="submission" date="2023-09" db="EMBL/GenBank/DDBJ databases">
        <authorList>
            <person name="Li S."/>
            <person name="Li X."/>
            <person name="Zhang C."/>
            <person name="Zhao Z."/>
        </authorList>
    </citation>
    <scope>NUCLEOTIDE SEQUENCE [LARGE SCALE GENOMIC DNA]</scope>
    <source>
        <strain evidence="4">SQ345</strain>
    </source>
</reference>
<name>A0ABY9TF89_9GAMM</name>
<dbReference type="InterPro" id="IPR045982">
    <property type="entry name" value="DUF5938"/>
</dbReference>
<dbReference type="Pfam" id="PF03435">
    <property type="entry name" value="Sacchrp_dh_NADP"/>
    <property type="match status" value="1"/>
</dbReference>
<dbReference type="RefSeq" id="WP_348386250.1">
    <property type="nucleotide sequence ID" value="NZ_CP134146.1"/>
</dbReference>
<dbReference type="InterPro" id="IPR005097">
    <property type="entry name" value="Sacchrp_dh_NADP-bd"/>
</dbReference>
<feature type="domain" description="DUF5938" evidence="2">
    <location>
        <begin position="140"/>
        <end position="365"/>
    </location>
</feature>
<dbReference type="EMBL" id="CP134146">
    <property type="protein sequence ID" value="WNC67086.1"/>
    <property type="molecule type" value="Genomic_DNA"/>
</dbReference>
<dbReference type="PANTHER" id="PTHR43781">
    <property type="entry name" value="SACCHAROPINE DEHYDROGENASE"/>
    <property type="match status" value="1"/>
</dbReference>